<evidence type="ECO:0000259" key="2">
    <source>
        <dbReference type="Pfam" id="PF18803"/>
    </source>
</evidence>
<evidence type="ECO:0000313" key="3">
    <source>
        <dbReference type="EMBL" id="KAJ3555595.1"/>
    </source>
</evidence>
<proteinExistence type="predicted"/>
<gene>
    <name evidence="3" type="ORF">NP233_g12170</name>
</gene>
<dbReference type="Pfam" id="PF18803">
    <property type="entry name" value="CxC2"/>
    <property type="match status" value="1"/>
</dbReference>
<accession>A0AAD5VIV2</accession>
<organism evidence="3 4">
    <name type="scientific">Leucocoprinus birnbaumii</name>
    <dbReference type="NCBI Taxonomy" id="56174"/>
    <lineage>
        <taxon>Eukaryota</taxon>
        <taxon>Fungi</taxon>
        <taxon>Dikarya</taxon>
        <taxon>Basidiomycota</taxon>
        <taxon>Agaricomycotina</taxon>
        <taxon>Agaricomycetes</taxon>
        <taxon>Agaricomycetidae</taxon>
        <taxon>Agaricales</taxon>
        <taxon>Agaricineae</taxon>
        <taxon>Agaricaceae</taxon>
        <taxon>Leucocoprinus</taxon>
    </lineage>
</organism>
<feature type="domain" description="CxC2-like cysteine cluster KDZ transposase-associated" evidence="2">
    <location>
        <begin position="410"/>
        <end position="468"/>
    </location>
</feature>
<dbReference type="InterPro" id="IPR040521">
    <property type="entry name" value="KDZ"/>
</dbReference>
<protein>
    <recommendedName>
        <fullName evidence="2">CxC2-like cysteine cluster KDZ transposase-associated domain-containing protein</fullName>
    </recommendedName>
</protein>
<dbReference type="Proteomes" id="UP001213000">
    <property type="component" value="Unassembled WGS sequence"/>
</dbReference>
<feature type="coiled-coil region" evidence="1">
    <location>
        <begin position="1075"/>
        <end position="1102"/>
    </location>
</feature>
<evidence type="ECO:0000256" key="1">
    <source>
        <dbReference type="SAM" id="Coils"/>
    </source>
</evidence>
<keyword evidence="1" id="KW-0175">Coiled coil</keyword>
<evidence type="ECO:0000313" key="4">
    <source>
        <dbReference type="Proteomes" id="UP001213000"/>
    </source>
</evidence>
<comment type="caution">
    <text evidence="3">The sequence shown here is derived from an EMBL/GenBank/DDBJ whole genome shotgun (WGS) entry which is preliminary data.</text>
</comment>
<name>A0AAD5VIV2_9AGAR</name>
<dbReference type="Pfam" id="PF18758">
    <property type="entry name" value="KDZ"/>
    <property type="match status" value="1"/>
</dbReference>
<dbReference type="EMBL" id="JANIEX010001666">
    <property type="protein sequence ID" value="KAJ3555595.1"/>
    <property type="molecule type" value="Genomic_DNA"/>
</dbReference>
<keyword evidence="4" id="KW-1185">Reference proteome</keyword>
<reference evidence="3" key="1">
    <citation type="submission" date="2022-07" db="EMBL/GenBank/DDBJ databases">
        <title>Genome Sequence of Leucocoprinus birnbaumii.</title>
        <authorList>
            <person name="Buettner E."/>
        </authorList>
    </citation>
    <scope>NUCLEOTIDE SEQUENCE</scope>
    <source>
        <strain evidence="3">VT141</strain>
    </source>
</reference>
<dbReference type="InterPro" id="IPR041457">
    <property type="entry name" value="CxC2_KDZ-assoc"/>
</dbReference>
<sequence length="1147" mass="131487">MDCVSIPHPIKLLALRLAENRKLTTGDKVLISPTSLNTNFDRYIEHVGVIDDILSTAAYVCFPTGDLDLPETVQIPLGSICHHFMIGDYIRVKAGSLQGRVGWVIGIDYTKEQIAICDPDNPGRSGVVKTISLCQKAAVELWGLHAFQNKLEELKISDLAFELDLHKWYRLEVKQSEISKDRLVVNVEAISGIPVSCSMLDTIPEPTRHTPAPEVPMVVIGELGSSTSPEDLDKIPKSCWLMKLPHRDTFKTLKILIQSYGTYDNGKWDGNVGFYKGSAGNKVKFSHGTPVTFWFLTIIRFKWHREGVNILYDSTCPSKAAKMEHWQSRPPVEPVSDNEPAPVSTVLELTLELHDIETTTEKNKQDMSTRLATFSDAFLQQIQEELLSLETEAGAGGACEGCQVLCKPFTRNQDKVLQLVRHQLFPPTVDVPQMVFTFEVLDHFHRHSLSAKTSAYDYFDALRRHTDAPLPHSVPNRYNEFRLVMCLWRHLVLLWQSGYIHRIDRVLTDRRPLCLALRCFACPEVGFNLDEWVLELARSDKIHIYTLFVSADGNFRLQRKRKNDNPNDKALNKGNAYFVDEAKFLEYLTGSGGKDVTSLCSKLKAVRQQERSKFKDAVISGVIGVQCARHGLYLPQVMVDLTKGELFIKTDYALFTGLGAEGLRQERIVISYDIWCQYHKKLKSRLEQKFPLFLPLLERGGITGAVPKMHINGHKAECQIENLFIYEPHSGMTCGEGIESAWSEQNHAAAFTKEQNPGHCHNILDDFNRYWNWMKLQRLSSFLKQQRQKWGKIHATRLKSFKRFSETISNDLLREWQSMKYPAFSKSCLYELQGSIPSREKAYTTLLEKEQKSSTSGVTELIQRGLELEQLQQCLVRATGLNIEEERPLLLEMLQHWRISYEEIFPLIPFSIIEDAPEKTRLLLPSSLPPEGRKSPLLKQAAKAELLLRCGHAYDLLQEVRDSIHEYYYLVTEKGLNPNSQSLATRNQQPLRDLVSSQEVLIDQYMHCVGALQQLGMTEDDELKPLSKDQLWGKNIFLPHQLGDSTKDFPWFWFVGRSDKYTRDAWLVELECVRWFRERAAIERLQEELEILEEEFHRVHKSFSRMNEVWTILATHNQSAGFAAYALRQAHIHASFAKEAWSHWKEE</sequence>
<dbReference type="AlphaFoldDB" id="A0AAD5VIV2"/>